<keyword evidence="6 11" id="KW-0479">Metal-binding</keyword>
<keyword evidence="5 11" id="KW-0808">Transferase</keyword>
<dbReference type="PIRSF" id="PIRSF006268">
    <property type="entry name" value="ApbE"/>
    <property type="match status" value="1"/>
</dbReference>
<evidence type="ECO:0000256" key="12">
    <source>
        <dbReference type="SAM" id="SignalP"/>
    </source>
</evidence>
<organism evidence="13 14">
    <name type="scientific">Neorhizobium phenanthreniclasticum</name>
    <dbReference type="NCBI Taxonomy" id="3157917"/>
    <lineage>
        <taxon>Bacteria</taxon>
        <taxon>Pseudomonadati</taxon>
        <taxon>Pseudomonadota</taxon>
        <taxon>Alphaproteobacteria</taxon>
        <taxon>Hyphomicrobiales</taxon>
        <taxon>Rhizobiaceae</taxon>
        <taxon>Rhizobium/Agrobacterium group</taxon>
        <taxon>Neorhizobium</taxon>
    </lineage>
</organism>
<evidence type="ECO:0000256" key="7">
    <source>
        <dbReference type="ARBA" id="ARBA00022827"/>
    </source>
</evidence>
<keyword evidence="12" id="KW-0732">Signal</keyword>
<accession>A0ABV0M7R7</accession>
<proteinExistence type="inferred from homology"/>
<keyword evidence="8 11" id="KW-0460">Magnesium</keyword>
<dbReference type="InterPro" id="IPR024932">
    <property type="entry name" value="ApbE"/>
</dbReference>
<dbReference type="Proteomes" id="UP001496627">
    <property type="component" value="Unassembled WGS sequence"/>
</dbReference>
<evidence type="ECO:0000256" key="11">
    <source>
        <dbReference type="PIRNR" id="PIRNR006268"/>
    </source>
</evidence>
<dbReference type="PANTHER" id="PTHR30040:SF2">
    <property type="entry name" value="FAD:PROTEIN FMN TRANSFERASE"/>
    <property type="match status" value="1"/>
</dbReference>
<feature type="signal peptide" evidence="12">
    <location>
        <begin position="1"/>
        <end position="29"/>
    </location>
</feature>
<dbReference type="EC" id="2.7.1.180" evidence="2 11"/>
<evidence type="ECO:0000256" key="10">
    <source>
        <dbReference type="ARBA" id="ARBA00048540"/>
    </source>
</evidence>
<evidence type="ECO:0000256" key="3">
    <source>
        <dbReference type="ARBA" id="ARBA00016337"/>
    </source>
</evidence>
<comment type="cofactor">
    <cofactor evidence="1">
        <name>Mg(2+)</name>
        <dbReference type="ChEBI" id="CHEBI:18420"/>
    </cofactor>
</comment>
<evidence type="ECO:0000256" key="5">
    <source>
        <dbReference type="ARBA" id="ARBA00022679"/>
    </source>
</evidence>
<dbReference type="EMBL" id="JBEAAL010000021">
    <property type="protein sequence ID" value="MEQ1407920.1"/>
    <property type="molecule type" value="Genomic_DNA"/>
</dbReference>
<comment type="similarity">
    <text evidence="11">Belongs to the ApbE family.</text>
</comment>
<evidence type="ECO:0000313" key="13">
    <source>
        <dbReference type="EMBL" id="MEQ1407920.1"/>
    </source>
</evidence>
<evidence type="ECO:0000256" key="8">
    <source>
        <dbReference type="ARBA" id="ARBA00022842"/>
    </source>
</evidence>
<dbReference type="RefSeq" id="WP_037153742.1">
    <property type="nucleotide sequence ID" value="NZ_JBEAAL010000021.1"/>
</dbReference>
<dbReference type="SUPFAM" id="SSF143631">
    <property type="entry name" value="ApbE-like"/>
    <property type="match status" value="1"/>
</dbReference>
<comment type="caution">
    <text evidence="13">The sequence shown here is derived from an EMBL/GenBank/DDBJ whole genome shotgun (WGS) entry which is preliminary data.</text>
</comment>
<evidence type="ECO:0000256" key="4">
    <source>
        <dbReference type="ARBA" id="ARBA00022630"/>
    </source>
</evidence>
<feature type="chain" id="PRO_5046946648" description="FAD:protein FMN transferase" evidence="12">
    <location>
        <begin position="30"/>
        <end position="331"/>
    </location>
</feature>
<keyword evidence="7 11" id="KW-0274">FAD</keyword>
<evidence type="ECO:0000256" key="2">
    <source>
        <dbReference type="ARBA" id="ARBA00011955"/>
    </source>
</evidence>
<dbReference type="InterPro" id="IPR003374">
    <property type="entry name" value="ApbE-like_sf"/>
</dbReference>
<keyword evidence="4 11" id="KW-0285">Flavoprotein</keyword>
<dbReference type="Pfam" id="PF02424">
    <property type="entry name" value="ApbE"/>
    <property type="match status" value="1"/>
</dbReference>
<protein>
    <recommendedName>
        <fullName evidence="3 11">FAD:protein FMN transferase</fullName>
        <ecNumber evidence="2 11">2.7.1.180</ecNumber>
    </recommendedName>
    <alternativeName>
        <fullName evidence="9 11">Flavin transferase</fullName>
    </alternativeName>
</protein>
<reference evidence="13 14" key="1">
    <citation type="submission" date="2024-05" db="EMBL/GenBank/DDBJ databases">
        <title>Neorhizobium sp. Rsf11, a plant growth promoting and heavy metal resistant PAH-degrader.</title>
        <authorList>
            <person name="Golubev S.N."/>
            <person name="Muratova A.Y."/>
            <person name="Markelova M.I."/>
        </authorList>
    </citation>
    <scope>NUCLEOTIDE SEQUENCE [LARGE SCALE GENOMIC DNA]</scope>
    <source>
        <strain evidence="13 14">Rsf11</strain>
    </source>
</reference>
<keyword evidence="14" id="KW-1185">Reference proteome</keyword>
<comment type="catalytic activity">
    <reaction evidence="10 11">
        <text>L-threonyl-[protein] + FAD = FMN-L-threonyl-[protein] + AMP + H(+)</text>
        <dbReference type="Rhea" id="RHEA:36847"/>
        <dbReference type="Rhea" id="RHEA-COMP:11060"/>
        <dbReference type="Rhea" id="RHEA-COMP:11061"/>
        <dbReference type="ChEBI" id="CHEBI:15378"/>
        <dbReference type="ChEBI" id="CHEBI:30013"/>
        <dbReference type="ChEBI" id="CHEBI:57692"/>
        <dbReference type="ChEBI" id="CHEBI:74257"/>
        <dbReference type="ChEBI" id="CHEBI:456215"/>
        <dbReference type="EC" id="2.7.1.180"/>
    </reaction>
</comment>
<evidence type="ECO:0000256" key="9">
    <source>
        <dbReference type="ARBA" id="ARBA00031306"/>
    </source>
</evidence>
<sequence>MAETFTRRRAICILAAAAGLPLIPSAGLAAQTMEPVGWKGQALGAPATLILNHDDPVLARQLVNRVIAEVSRLEAIFSLYRSDSVLAELNRFGAIAAPPSDMIMLLERSRAIWEASDGAFDPTIQPLWALYAKHFSRADADPAGPKNDELRTALSRVGFDGVRFNRDRVAFARSHMALSFNGIAQGYITDGIVQMLRDAGVTSSLVSMGENRAIGAASDGRPWRIGLAEMEAGETPNTVIDIIDKAVSTSSSSGFHFDRSGRFGHILDPIRGCVPERYRRMSVIAPDATTADALSTAFSLMEPARIRHFLEARPDIAVDMVAASGEHVRIG</sequence>
<evidence type="ECO:0000256" key="6">
    <source>
        <dbReference type="ARBA" id="ARBA00022723"/>
    </source>
</evidence>
<evidence type="ECO:0000256" key="1">
    <source>
        <dbReference type="ARBA" id="ARBA00001946"/>
    </source>
</evidence>
<evidence type="ECO:0000313" key="14">
    <source>
        <dbReference type="Proteomes" id="UP001496627"/>
    </source>
</evidence>
<dbReference type="PANTHER" id="PTHR30040">
    <property type="entry name" value="THIAMINE BIOSYNTHESIS LIPOPROTEIN APBE"/>
    <property type="match status" value="1"/>
</dbReference>
<dbReference type="GO" id="GO:0016740">
    <property type="term" value="F:transferase activity"/>
    <property type="evidence" value="ECO:0007669"/>
    <property type="project" value="UniProtKB-KW"/>
</dbReference>
<name>A0ABV0M7R7_9HYPH</name>
<gene>
    <name evidence="13" type="ORF">ABK249_23635</name>
</gene>
<dbReference type="Gene3D" id="3.10.520.10">
    <property type="entry name" value="ApbE-like domains"/>
    <property type="match status" value="1"/>
</dbReference>